<dbReference type="GO" id="GO:0006633">
    <property type="term" value="P:fatty acid biosynthetic process"/>
    <property type="evidence" value="ECO:0007669"/>
    <property type="project" value="TreeGrafter"/>
</dbReference>
<evidence type="ECO:0000256" key="2">
    <source>
        <dbReference type="ARBA" id="ARBA00004922"/>
    </source>
</evidence>
<comment type="similarity">
    <text evidence="3">Belongs to the glycosyltransferase 7 family.</text>
</comment>
<keyword evidence="12" id="KW-0325">Glycoprotein</keyword>
<dbReference type="InterPro" id="IPR027995">
    <property type="entry name" value="Galactosyl_T_N"/>
</dbReference>
<evidence type="ECO:0000256" key="10">
    <source>
        <dbReference type="ARBA" id="ARBA00022989"/>
    </source>
</evidence>
<dbReference type="InterPro" id="IPR016039">
    <property type="entry name" value="Thiolase-like"/>
</dbReference>
<dbReference type="InterPro" id="IPR029044">
    <property type="entry name" value="Nucleotide-diphossugar_trans"/>
</dbReference>
<dbReference type="GO" id="GO:0016020">
    <property type="term" value="C:membrane"/>
    <property type="evidence" value="ECO:0007669"/>
    <property type="project" value="UniProtKB-SubCell"/>
</dbReference>
<keyword evidence="8 14" id="KW-0812">Transmembrane</keyword>
<dbReference type="Proteomes" id="UP000681720">
    <property type="component" value="Unassembled WGS sequence"/>
</dbReference>
<protein>
    <recommendedName>
        <fullName evidence="5">beta-ketoacyl-[acyl-carrier-protein] synthase I</fullName>
        <ecNumber evidence="5">2.3.1.41</ecNumber>
    </recommendedName>
</protein>
<dbReference type="Pfam" id="PF02709">
    <property type="entry name" value="Glyco_transf_7C"/>
    <property type="match status" value="1"/>
</dbReference>
<dbReference type="PROSITE" id="PS52004">
    <property type="entry name" value="KS3_2"/>
    <property type="match status" value="1"/>
</dbReference>
<dbReference type="InterPro" id="IPR014030">
    <property type="entry name" value="Ketoacyl_synth_N"/>
</dbReference>
<evidence type="ECO:0000256" key="9">
    <source>
        <dbReference type="ARBA" id="ARBA00022968"/>
    </source>
</evidence>
<dbReference type="SUPFAM" id="SSF53448">
    <property type="entry name" value="Nucleotide-diphospho-sugar transferases"/>
    <property type="match status" value="1"/>
</dbReference>
<comment type="caution">
    <text evidence="16">The sequence shown here is derived from an EMBL/GenBank/DDBJ whole genome shotgun (WGS) entry which is preliminary data.</text>
</comment>
<evidence type="ECO:0000256" key="8">
    <source>
        <dbReference type="ARBA" id="ARBA00022692"/>
    </source>
</evidence>
<dbReference type="GO" id="GO:0005739">
    <property type="term" value="C:mitochondrion"/>
    <property type="evidence" value="ECO:0007669"/>
    <property type="project" value="TreeGrafter"/>
</dbReference>
<comment type="subcellular location">
    <subcellularLocation>
        <location evidence="1">Membrane</location>
        <topology evidence="1">Single-pass type II membrane protein</topology>
    </subcellularLocation>
</comment>
<feature type="transmembrane region" description="Helical" evidence="14">
    <location>
        <begin position="6"/>
        <end position="26"/>
    </location>
</feature>
<dbReference type="SUPFAM" id="SSF53901">
    <property type="entry name" value="Thiolase-like"/>
    <property type="match status" value="2"/>
</dbReference>
<dbReference type="GO" id="GO:0016757">
    <property type="term" value="F:glycosyltransferase activity"/>
    <property type="evidence" value="ECO:0007669"/>
    <property type="project" value="UniProtKB-KW"/>
</dbReference>
<evidence type="ECO:0000256" key="13">
    <source>
        <dbReference type="RuleBase" id="RU003694"/>
    </source>
</evidence>
<dbReference type="Gene3D" id="3.90.550.10">
    <property type="entry name" value="Spore Coat Polysaccharide Biosynthesis Protein SpsA, Chain A"/>
    <property type="match status" value="1"/>
</dbReference>
<organism evidence="16 17">
    <name type="scientific">Rotaria magnacalcarata</name>
    <dbReference type="NCBI Taxonomy" id="392030"/>
    <lineage>
        <taxon>Eukaryota</taxon>
        <taxon>Metazoa</taxon>
        <taxon>Spiralia</taxon>
        <taxon>Gnathifera</taxon>
        <taxon>Rotifera</taxon>
        <taxon>Eurotatoria</taxon>
        <taxon>Bdelloidea</taxon>
        <taxon>Philodinida</taxon>
        <taxon>Philodinidae</taxon>
        <taxon>Rotaria</taxon>
    </lineage>
</organism>
<evidence type="ECO:0000256" key="12">
    <source>
        <dbReference type="ARBA" id="ARBA00023180"/>
    </source>
</evidence>
<dbReference type="NCBIfam" id="NF005589">
    <property type="entry name" value="PRK07314.1"/>
    <property type="match status" value="1"/>
</dbReference>
<dbReference type="InterPro" id="IPR020841">
    <property type="entry name" value="PKS_Beta-ketoAc_synthase_dom"/>
</dbReference>
<keyword evidence="11 14" id="KW-0472">Membrane</keyword>
<dbReference type="InterPro" id="IPR000794">
    <property type="entry name" value="Beta-ketoacyl_synthase"/>
</dbReference>
<keyword evidence="7 13" id="KW-0808">Transferase</keyword>
<dbReference type="CDD" id="cd00834">
    <property type="entry name" value="KAS_I_II"/>
    <property type="match status" value="1"/>
</dbReference>
<dbReference type="Pfam" id="PF13733">
    <property type="entry name" value="Glyco_transf_7N"/>
    <property type="match status" value="1"/>
</dbReference>
<dbReference type="Pfam" id="PF00109">
    <property type="entry name" value="ketoacyl-synt"/>
    <property type="match status" value="1"/>
</dbReference>
<evidence type="ECO:0000256" key="6">
    <source>
        <dbReference type="ARBA" id="ARBA00022676"/>
    </source>
</evidence>
<dbReference type="Pfam" id="PF02801">
    <property type="entry name" value="Ketoacyl-synt_C"/>
    <property type="match status" value="1"/>
</dbReference>
<dbReference type="PRINTS" id="PR02050">
    <property type="entry name" value="B14GALTRFASE"/>
</dbReference>
<dbReference type="EC" id="2.3.1.41" evidence="5"/>
<dbReference type="EMBL" id="CAJOBJ010001732">
    <property type="protein sequence ID" value="CAF3893612.1"/>
    <property type="molecule type" value="Genomic_DNA"/>
</dbReference>
<evidence type="ECO:0000256" key="14">
    <source>
        <dbReference type="SAM" id="Phobius"/>
    </source>
</evidence>
<evidence type="ECO:0000313" key="16">
    <source>
        <dbReference type="EMBL" id="CAF3893612.1"/>
    </source>
</evidence>
<dbReference type="GO" id="GO:0004315">
    <property type="term" value="F:3-oxoacyl-[acyl-carrier-protein] synthase activity"/>
    <property type="evidence" value="ECO:0007669"/>
    <property type="project" value="UniProtKB-EC"/>
</dbReference>
<accession>A0A8S2LBF9</accession>
<dbReference type="PANTHER" id="PTHR11712:SF336">
    <property type="entry name" value="3-OXOACYL-[ACYL-CARRIER-PROTEIN] SYNTHASE, MITOCHONDRIAL"/>
    <property type="match status" value="1"/>
</dbReference>
<name>A0A8S2LBF9_9BILA</name>
<dbReference type="InterPro" id="IPR003859">
    <property type="entry name" value="Galactosyl_T"/>
</dbReference>
<evidence type="ECO:0000256" key="4">
    <source>
        <dbReference type="ARBA" id="ARBA00008467"/>
    </source>
</evidence>
<evidence type="ECO:0000256" key="5">
    <source>
        <dbReference type="ARBA" id="ARBA00013191"/>
    </source>
</evidence>
<evidence type="ECO:0000259" key="15">
    <source>
        <dbReference type="PROSITE" id="PS52004"/>
    </source>
</evidence>
<sequence>MFKTRLLIRIFIIYFILFFLISVWYLSKLERNERATPLNHRLAVIVPYRNRSNELELFLSHMNSFLNTQSVDHIFMIVNQVDKHRFNRAALINIGFIESKSLVDYIVMHDIDLLPLNHELTYKYPQYGPIHLASPEYHPIYHYLSYVGGILIIKSEDFERINGMSPLYWGWGREDDNFYVRMKRVGMNIYRPHNLSTNNTNTFQHIHDQRIHKRDYAKYGKQKEEGRKIYPELAYDDRTRIGVSVGNGIAGLANTCSIFEQMKAKGLYRGMSPFYITQVLPNTSAGYVSVRHKLQGPNLCNSSACTAGVQAIGDGYNMIRLGHADAMVCGATEATVNPITISGFARMRALSTSFNDQPKLASRPFDRQRDGFVMGEGAAIMILERLESAQKRGAKILGEILGYGLSSDASHITNPTGLGALNCMKNALNNAHLNARDIGYINAHATSTPIGDRIERQAIKELFTSDNSNVLVSSTKGHTGHLLGAAGALESIFTVLACNHAICPTTLNYKSNNDDSEDSSLLNIISNDKPLSWNSKTRIALKNSFGFGGTNSCLVISNFF</sequence>
<reference evidence="16" key="1">
    <citation type="submission" date="2021-02" db="EMBL/GenBank/DDBJ databases">
        <authorList>
            <person name="Nowell W R."/>
        </authorList>
    </citation>
    <scope>NUCLEOTIDE SEQUENCE</scope>
</reference>
<evidence type="ECO:0000256" key="3">
    <source>
        <dbReference type="ARBA" id="ARBA00005735"/>
    </source>
</evidence>
<comment type="similarity">
    <text evidence="4 13">Belongs to the thiolase-like superfamily. Beta-ketoacyl-ACP synthases family.</text>
</comment>
<dbReference type="Gene3D" id="3.40.47.10">
    <property type="match status" value="1"/>
</dbReference>
<dbReference type="PANTHER" id="PTHR11712">
    <property type="entry name" value="POLYKETIDE SYNTHASE-RELATED"/>
    <property type="match status" value="1"/>
</dbReference>
<evidence type="ECO:0000313" key="17">
    <source>
        <dbReference type="Proteomes" id="UP000681720"/>
    </source>
</evidence>
<proteinExistence type="inferred from homology"/>
<feature type="domain" description="Ketosynthase family 3 (KS3)" evidence="15">
    <location>
        <begin position="156"/>
        <end position="558"/>
    </location>
</feature>
<comment type="pathway">
    <text evidence="2">Protein modification; protein glycosylation.</text>
</comment>
<dbReference type="AlphaFoldDB" id="A0A8S2LBF9"/>
<evidence type="ECO:0000256" key="11">
    <source>
        <dbReference type="ARBA" id="ARBA00023136"/>
    </source>
</evidence>
<keyword evidence="9" id="KW-0735">Signal-anchor</keyword>
<keyword evidence="6" id="KW-0328">Glycosyltransferase</keyword>
<dbReference type="GO" id="GO:0005975">
    <property type="term" value="P:carbohydrate metabolic process"/>
    <property type="evidence" value="ECO:0007669"/>
    <property type="project" value="InterPro"/>
</dbReference>
<evidence type="ECO:0000256" key="1">
    <source>
        <dbReference type="ARBA" id="ARBA00004606"/>
    </source>
</evidence>
<dbReference type="InterPro" id="IPR014031">
    <property type="entry name" value="Ketoacyl_synth_C"/>
</dbReference>
<gene>
    <name evidence="16" type="ORF">GIL414_LOCUS6179</name>
</gene>
<keyword evidence="10 14" id="KW-1133">Transmembrane helix</keyword>
<dbReference type="InterPro" id="IPR027791">
    <property type="entry name" value="Galactosyl_T_C"/>
</dbReference>
<evidence type="ECO:0000256" key="7">
    <source>
        <dbReference type="ARBA" id="ARBA00022679"/>
    </source>
</evidence>
<dbReference type="SMART" id="SM00825">
    <property type="entry name" value="PKS_KS"/>
    <property type="match status" value="1"/>
</dbReference>